<sequence>MVAYLHAETNSTAVKMKEIWKKATRGGFESYLGFLGAGTLSIWHWLDTEHISILVVLVDLEDALRVVGGDQKGTSVCTSFPRAIASNV</sequence>
<dbReference type="Proteomes" id="UP000323000">
    <property type="component" value="Chromosome 9"/>
</dbReference>
<dbReference type="EMBL" id="VAHF01000009">
    <property type="protein sequence ID" value="TXG54314.1"/>
    <property type="molecule type" value="Genomic_DNA"/>
</dbReference>
<name>A0A5C7HBD3_9ROSI</name>
<protein>
    <submittedName>
        <fullName evidence="1">Uncharacterized protein</fullName>
    </submittedName>
</protein>
<comment type="caution">
    <text evidence="1">The sequence shown here is derived from an EMBL/GenBank/DDBJ whole genome shotgun (WGS) entry which is preliminary data.</text>
</comment>
<evidence type="ECO:0000313" key="1">
    <source>
        <dbReference type="EMBL" id="TXG54314.1"/>
    </source>
</evidence>
<gene>
    <name evidence="1" type="ORF">EZV62_019570</name>
</gene>
<proteinExistence type="predicted"/>
<dbReference type="AlphaFoldDB" id="A0A5C7HBD3"/>
<organism evidence="1 2">
    <name type="scientific">Acer yangbiense</name>
    <dbReference type="NCBI Taxonomy" id="1000413"/>
    <lineage>
        <taxon>Eukaryota</taxon>
        <taxon>Viridiplantae</taxon>
        <taxon>Streptophyta</taxon>
        <taxon>Embryophyta</taxon>
        <taxon>Tracheophyta</taxon>
        <taxon>Spermatophyta</taxon>
        <taxon>Magnoliopsida</taxon>
        <taxon>eudicotyledons</taxon>
        <taxon>Gunneridae</taxon>
        <taxon>Pentapetalae</taxon>
        <taxon>rosids</taxon>
        <taxon>malvids</taxon>
        <taxon>Sapindales</taxon>
        <taxon>Sapindaceae</taxon>
        <taxon>Hippocastanoideae</taxon>
        <taxon>Acereae</taxon>
        <taxon>Acer</taxon>
    </lineage>
</organism>
<keyword evidence="2" id="KW-1185">Reference proteome</keyword>
<reference evidence="2" key="1">
    <citation type="journal article" date="2019" name="Gigascience">
        <title>De novo genome assembly of the endangered Acer yangbiense, a plant species with extremely small populations endemic to Yunnan Province, China.</title>
        <authorList>
            <person name="Yang J."/>
            <person name="Wariss H.M."/>
            <person name="Tao L."/>
            <person name="Zhang R."/>
            <person name="Yun Q."/>
            <person name="Hollingsworth P."/>
            <person name="Dao Z."/>
            <person name="Luo G."/>
            <person name="Guo H."/>
            <person name="Ma Y."/>
            <person name="Sun W."/>
        </authorList>
    </citation>
    <scope>NUCLEOTIDE SEQUENCE [LARGE SCALE GENOMIC DNA]</scope>
    <source>
        <strain evidence="2">cv. Malutang</strain>
    </source>
</reference>
<evidence type="ECO:0000313" key="2">
    <source>
        <dbReference type="Proteomes" id="UP000323000"/>
    </source>
</evidence>
<accession>A0A5C7HBD3</accession>